<dbReference type="AlphaFoldDB" id="A0A5K1V096"/>
<dbReference type="VEuPathDB" id="AmoebaDB:EHI7A_009670"/>
<dbReference type="GO" id="GO:0005664">
    <property type="term" value="C:nuclear origin of replication recognition complex"/>
    <property type="evidence" value="ECO:0007669"/>
    <property type="project" value="TreeGrafter"/>
</dbReference>
<dbReference type="GO" id="GO:0003688">
    <property type="term" value="F:DNA replication origin binding"/>
    <property type="evidence" value="ECO:0007669"/>
    <property type="project" value="TreeGrafter"/>
</dbReference>
<keyword evidence="3 5" id="KW-0238">DNA-binding</keyword>
<name>A0A5K1V096_ENTHI</name>
<evidence type="ECO:0000256" key="1">
    <source>
        <dbReference type="ARBA" id="ARBA00004123"/>
    </source>
</evidence>
<dbReference type="Pfam" id="PF13401">
    <property type="entry name" value="AAA_22"/>
    <property type="match status" value="1"/>
</dbReference>
<sequence>MNEIVSLGLARIKKSALELIDDEIVGREEQKRGIESNIDVFIQSPCTRILFINGTPGTGKTMMVQYLLKKHQNEITTFFFNAIKEKSIINICRKVGGLKKSSSEEKVMERLLKRLDKIKNGIIVIDEYDVLMNDEGPLYRFFDWIFNKSPLMMLILISNNSQYSQILHSRVASRNVTFNYNFYQYTSEEIKNILLKRIGEEVIYEIFNKKDFDYFINERIEMSLQNGDVRKALGMMFNILLNTKERIEKGEDIKLSHQKVNELITSNSSYPTLNTCSQMELIILYCIMKCKEEEYGYESIMKYLDGIRYKKSDLINWNEFIVKSCISRLEKKELISVSSNEGKIKIKCNEIDKDMVLTMINSMNNITSPFT</sequence>
<keyword evidence="5" id="KW-0067">ATP-binding</keyword>
<dbReference type="Gene3D" id="1.10.8.60">
    <property type="match status" value="1"/>
</dbReference>
<dbReference type="VEuPathDB" id="AmoebaDB:KM1_039100"/>
<proteinExistence type="inferred from homology"/>
<dbReference type="SUPFAM" id="SSF52540">
    <property type="entry name" value="P-loop containing nucleoside triphosphate hydrolases"/>
    <property type="match status" value="1"/>
</dbReference>
<organism evidence="7 8">
    <name type="scientific">Entamoeba histolytica</name>
    <dbReference type="NCBI Taxonomy" id="5759"/>
    <lineage>
        <taxon>Eukaryota</taxon>
        <taxon>Amoebozoa</taxon>
        <taxon>Evosea</taxon>
        <taxon>Archamoebae</taxon>
        <taxon>Mastigamoebida</taxon>
        <taxon>Entamoebidae</taxon>
        <taxon>Entamoeba</taxon>
    </lineage>
</organism>
<dbReference type="InterPro" id="IPR027417">
    <property type="entry name" value="P-loop_NTPase"/>
</dbReference>
<dbReference type="GO" id="GO:0005524">
    <property type="term" value="F:ATP binding"/>
    <property type="evidence" value="ECO:0007669"/>
    <property type="project" value="UniProtKB-KW"/>
</dbReference>
<comment type="subunit">
    <text evidence="5">ORC is composed of six subunits.</text>
</comment>
<dbReference type="InterPro" id="IPR050311">
    <property type="entry name" value="ORC1/CDC6"/>
</dbReference>
<dbReference type="EMBL" id="BDEQ01000001">
    <property type="protein sequence ID" value="GAT94892.1"/>
    <property type="molecule type" value="Genomic_DNA"/>
</dbReference>
<evidence type="ECO:0000313" key="7">
    <source>
        <dbReference type="EMBL" id="GAT94892.1"/>
    </source>
</evidence>
<evidence type="ECO:0000256" key="5">
    <source>
        <dbReference type="RuleBase" id="RU365058"/>
    </source>
</evidence>
<gene>
    <name evidence="7" type="ORF">CL6EHI_105150</name>
</gene>
<keyword evidence="4 5" id="KW-0539">Nucleus</keyword>
<dbReference type="VEuPathDB" id="AmoebaDB:EHI5A_061740"/>
<dbReference type="VEuPathDB" id="AmoebaDB:EHI8A_036850"/>
<dbReference type="OMA" id="MENNEDP"/>
<comment type="similarity">
    <text evidence="5">Belongs to the ORC1 family.</text>
</comment>
<protein>
    <recommendedName>
        <fullName evidence="5">Origin recognition complex subunit 1</fullName>
    </recommendedName>
</protein>
<comment type="caution">
    <text evidence="7">The sequence shown here is derived from an EMBL/GenBank/DDBJ whole genome shotgun (WGS) entry which is preliminary data.</text>
</comment>
<dbReference type="Proteomes" id="UP000078387">
    <property type="component" value="Unassembled WGS sequence"/>
</dbReference>
<dbReference type="FunFam" id="3.40.50.300:FF:002799">
    <property type="entry name" value="Origin recognition complex subunit 1"/>
    <property type="match status" value="1"/>
</dbReference>
<dbReference type="GO" id="GO:0033314">
    <property type="term" value="P:mitotic DNA replication checkpoint signaling"/>
    <property type="evidence" value="ECO:0007669"/>
    <property type="project" value="TreeGrafter"/>
</dbReference>
<dbReference type="InterPro" id="IPR049945">
    <property type="entry name" value="AAA_22"/>
</dbReference>
<dbReference type="PANTHER" id="PTHR10763:SF23">
    <property type="entry name" value="ORIGIN RECOGNITION COMPLEX SUBUNIT 1"/>
    <property type="match status" value="1"/>
</dbReference>
<dbReference type="GO" id="GO:0016887">
    <property type="term" value="F:ATP hydrolysis activity"/>
    <property type="evidence" value="ECO:0007669"/>
    <property type="project" value="InterPro"/>
</dbReference>
<comment type="function">
    <text evidence="5">Component of the origin recognition complex (ORC) that binds origins of replication. DNA-binding is ATP-dependent, however specific DNA sequences that define origins of replication have not been identified so far. ORC is required to assemble the pre-replication complex necessary to initiate DNA replication.</text>
</comment>
<keyword evidence="5" id="KW-0547">Nucleotide-binding</keyword>
<dbReference type="SMR" id="A0A5K1V096"/>
<evidence type="ECO:0000259" key="6">
    <source>
        <dbReference type="Pfam" id="PF13401"/>
    </source>
</evidence>
<comment type="similarity">
    <text evidence="2">Belongs to the CDC6/cdc18 family.</text>
</comment>
<evidence type="ECO:0000313" key="8">
    <source>
        <dbReference type="Proteomes" id="UP000078387"/>
    </source>
</evidence>
<dbReference type="VEuPathDB" id="AmoebaDB:EHI_105150"/>
<reference evidence="7 8" key="1">
    <citation type="submission" date="2016-05" db="EMBL/GenBank/DDBJ databases">
        <title>First whole genome sequencing of Entamoeba histolytica HM1:IMSS-clone-6.</title>
        <authorList>
            <person name="Mukherjee Avik.K."/>
            <person name="Izumyama S."/>
            <person name="Nakada-Tsukui K."/>
            <person name="Nozaki T."/>
        </authorList>
    </citation>
    <scope>NUCLEOTIDE SEQUENCE [LARGE SCALE GENOMIC DNA]</scope>
    <source>
        <strain evidence="7 8">HM1:IMSS clone 6</strain>
    </source>
</reference>
<evidence type="ECO:0000256" key="2">
    <source>
        <dbReference type="ARBA" id="ARBA00006184"/>
    </source>
</evidence>
<dbReference type="GO" id="GO:0006270">
    <property type="term" value="P:DNA replication initiation"/>
    <property type="evidence" value="ECO:0007669"/>
    <property type="project" value="TreeGrafter"/>
</dbReference>
<evidence type="ECO:0000256" key="3">
    <source>
        <dbReference type="ARBA" id="ARBA00023125"/>
    </source>
</evidence>
<keyword evidence="5" id="KW-0235">DNA replication</keyword>
<comment type="subcellular location">
    <subcellularLocation>
        <location evidence="1 5">Nucleus</location>
    </subcellularLocation>
</comment>
<feature type="domain" description="ORC1/DEAH AAA+ ATPase" evidence="6">
    <location>
        <begin position="48"/>
        <end position="157"/>
    </location>
</feature>
<dbReference type="Gene3D" id="3.40.50.300">
    <property type="entry name" value="P-loop containing nucleotide triphosphate hydrolases"/>
    <property type="match status" value="1"/>
</dbReference>
<evidence type="ECO:0000256" key="4">
    <source>
        <dbReference type="ARBA" id="ARBA00023242"/>
    </source>
</evidence>
<dbReference type="PANTHER" id="PTHR10763">
    <property type="entry name" value="CELL DIVISION CONTROL PROTEIN 6-RELATED"/>
    <property type="match status" value="1"/>
</dbReference>
<accession>A0A5K1V096</accession>